<gene>
    <name evidence="2" type="ORF">NDU88_004801</name>
</gene>
<feature type="compositionally biased region" description="Acidic residues" evidence="1">
    <location>
        <begin position="1"/>
        <end position="13"/>
    </location>
</feature>
<dbReference type="Proteomes" id="UP001066276">
    <property type="component" value="Chromosome 12"/>
</dbReference>
<feature type="compositionally biased region" description="Basic and acidic residues" evidence="1">
    <location>
        <begin position="14"/>
        <end position="28"/>
    </location>
</feature>
<evidence type="ECO:0000313" key="2">
    <source>
        <dbReference type="EMBL" id="KAJ1084655.1"/>
    </source>
</evidence>
<feature type="region of interest" description="Disordered" evidence="1">
    <location>
        <begin position="1"/>
        <end position="59"/>
    </location>
</feature>
<comment type="caution">
    <text evidence="2">The sequence shown here is derived from an EMBL/GenBank/DDBJ whole genome shotgun (WGS) entry which is preliminary data.</text>
</comment>
<sequence length="135" mass="14404">MGASTDGEEDHSGDDEPHIPDQDIARPEIRHHREGTHQERWTINSDEEDKDGIEDTGGTVGEQNLAIKAVLQELHQQLAIIDVTGTAGASKGVGSARPLPVDDEHPALRVSAAHYEAAVSAGQPGPCVQHPLRSV</sequence>
<evidence type="ECO:0000313" key="3">
    <source>
        <dbReference type="Proteomes" id="UP001066276"/>
    </source>
</evidence>
<reference evidence="2" key="1">
    <citation type="journal article" date="2022" name="bioRxiv">
        <title>Sequencing and chromosome-scale assembly of the giantPleurodeles waltlgenome.</title>
        <authorList>
            <person name="Brown T."/>
            <person name="Elewa A."/>
            <person name="Iarovenko S."/>
            <person name="Subramanian E."/>
            <person name="Araus A.J."/>
            <person name="Petzold A."/>
            <person name="Susuki M."/>
            <person name="Suzuki K.-i.T."/>
            <person name="Hayashi T."/>
            <person name="Toyoda A."/>
            <person name="Oliveira C."/>
            <person name="Osipova E."/>
            <person name="Leigh N.D."/>
            <person name="Simon A."/>
            <person name="Yun M.H."/>
        </authorList>
    </citation>
    <scope>NUCLEOTIDE SEQUENCE</scope>
    <source>
        <strain evidence="2">20211129_DDA</strain>
        <tissue evidence="2">Liver</tissue>
    </source>
</reference>
<organism evidence="2 3">
    <name type="scientific">Pleurodeles waltl</name>
    <name type="common">Iberian ribbed newt</name>
    <dbReference type="NCBI Taxonomy" id="8319"/>
    <lineage>
        <taxon>Eukaryota</taxon>
        <taxon>Metazoa</taxon>
        <taxon>Chordata</taxon>
        <taxon>Craniata</taxon>
        <taxon>Vertebrata</taxon>
        <taxon>Euteleostomi</taxon>
        <taxon>Amphibia</taxon>
        <taxon>Batrachia</taxon>
        <taxon>Caudata</taxon>
        <taxon>Salamandroidea</taxon>
        <taxon>Salamandridae</taxon>
        <taxon>Pleurodelinae</taxon>
        <taxon>Pleurodeles</taxon>
    </lineage>
</organism>
<dbReference type="EMBL" id="JANPWB010000016">
    <property type="protein sequence ID" value="KAJ1084655.1"/>
    <property type="molecule type" value="Genomic_DNA"/>
</dbReference>
<feature type="compositionally biased region" description="Acidic residues" evidence="1">
    <location>
        <begin position="45"/>
        <end position="54"/>
    </location>
</feature>
<keyword evidence="3" id="KW-1185">Reference proteome</keyword>
<protein>
    <submittedName>
        <fullName evidence="2">Uncharacterized protein</fullName>
    </submittedName>
</protein>
<dbReference type="AlphaFoldDB" id="A0AAV7L2F9"/>
<evidence type="ECO:0000256" key="1">
    <source>
        <dbReference type="SAM" id="MobiDB-lite"/>
    </source>
</evidence>
<proteinExistence type="predicted"/>
<accession>A0AAV7L2F9</accession>
<name>A0AAV7L2F9_PLEWA</name>